<dbReference type="Proteomes" id="UP000196320">
    <property type="component" value="Unassembled WGS sequence"/>
</dbReference>
<gene>
    <name evidence="1" type="ORF">FM104_13150</name>
</gene>
<evidence type="ECO:0000313" key="2">
    <source>
        <dbReference type="Proteomes" id="UP000196320"/>
    </source>
</evidence>
<reference evidence="1 2" key="1">
    <citation type="submission" date="2017-02" db="EMBL/GenBank/DDBJ databases">
        <authorList>
            <person name="Peterson S.W."/>
        </authorList>
    </citation>
    <scope>NUCLEOTIDE SEQUENCE [LARGE SCALE GENOMIC DNA]</scope>
    <source>
        <strain evidence="1 2">B Mb 05.01</strain>
    </source>
</reference>
<evidence type="ECO:0000313" key="1">
    <source>
        <dbReference type="EMBL" id="SJN44082.1"/>
    </source>
</evidence>
<keyword evidence="2" id="KW-1185">Reference proteome</keyword>
<protein>
    <recommendedName>
        <fullName evidence="3">Restriction endonuclease type IV Mrr domain-containing protein</fullName>
    </recommendedName>
</protein>
<evidence type="ECO:0008006" key="3">
    <source>
        <dbReference type="Google" id="ProtNLM"/>
    </source>
</evidence>
<dbReference type="AlphaFoldDB" id="A0A1R4KIJ9"/>
<sequence length="85" mass="8769">MKNLHPAAAVPVAQIRDLFGTATHRGKGAVLFTSGVVSKGGLEFAETAGIALIHYNAENGSLTGLNLRGRVAATEGFPAAFGFEE</sequence>
<dbReference type="EMBL" id="FUKO01000033">
    <property type="protein sequence ID" value="SJN44082.1"/>
    <property type="molecule type" value="Genomic_DNA"/>
</dbReference>
<name>A0A1R4KIJ9_9MICO</name>
<proteinExistence type="predicted"/>
<accession>A0A1R4KIJ9</accession>
<organism evidence="1 2">
    <name type="scientific">Microbacterium esteraromaticum</name>
    <dbReference type="NCBI Taxonomy" id="57043"/>
    <lineage>
        <taxon>Bacteria</taxon>
        <taxon>Bacillati</taxon>
        <taxon>Actinomycetota</taxon>
        <taxon>Actinomycetes</taxon>
        <taxon>Micrococcales</taxon>
        <taxon>Microbacteriaceae</taxon>
        <taxon>Microbacterium</taxon>
    </lineage>
</organism>